<comment type="caution">
    <text evidence="2">The sequence shown here is derived from an EMBL/GenBank/DDBJ whole genome shotgun (WGS) entry which is preliminary data.</text>
</comment>
<dbReference type="AlphaFoldDB" id="A0A9N9I0P1"/>
<evidence type="ECO:0000313" key="3">
    <source>
        <dbReference type="Proteomes" id="UP000789759"/>
    </source>
</evidence>
<protein>
    <submittedName>
        <fullName evidence="2">9777_t:CDS:1</fullName>
    </submittedName>
</protein>
<proteinExistence type="predicted"/>
<evidence type="ECO:0000256" key="1">
    <source>
        <dbReference type="SAM" id="MobiDB-lite"/>
    </source>
</evidence>
<dbReference type="Proteomes" id="UP000789759">
    <property type="component" value="Unassembled WGS sequence"/>
</dbReference>
<reference evidence="2" key="1">
    <citation type="submission" date="2021-06" db="EMBL/GenBank/DDBJ databases">
        <authorList>
            <person name="Kallberg Y."/>
            <person name="Tangrot J."/>
            <person name="Rosling A."/>
        </authorList>
    </citation>
    <scope>NUCLEOTIDE SEQUENCE</scope>
    <source>
        <strain evidence="2">FL966</strain>
    </source>
</reference>
<feature type="compositionally biased region" description="Basic and acidic residues" evidence="1">
    <location>
        <begin position="13"/>
        <end position="23"/>
    </location>
</feature>
<evidence type="ECO:0000313" key="2">
    <source>
        <dbReference type="EMBL" id="CAG8714473.1"/>
    </source>
</evidence>
<feature type="region of interest" description="Disordered" evidence="1">
    <location>
        <begin position="1"/>
        <end position="23"/>
    </location>
</feature>
<organism evidence="2 3">
    <name type="scientific">Cetraspora pellucida</name>
    <dbReference type="NCBI Taxonomy" id="1433469"/>
    <lineage>
        <taxon>Eukaryota</taxon>
        <taxon>Fungi</taxon>
        <taxon>Fungi incertae sedis</taxon>
        <taxon>Mucoromycota</taxon>
        <taxon>Glomeromycotina</taxon>
        <taxon>Glomeromycetes</taxon>
        <taxon>Diversisporales</taxon>
        <taxon>Gigasporaceae</taxon>
        <taxon>Cetraspora</taxon>
    </lineage>
</organism>
<keyword evidence="3" id="KW-1185">Reference proteome</keyword>
<gene>
    <name evidence="2" type="ORF">CPELLU_LOCUS12510</name>
</gene>
<sequence length="56" mass="6583">LINTNNITQPETQPKEQSEKQLKEQSELQYYFTNNNNFLVEVLSSENYEACDMPIN</sequence>
<name>A0A9N9I0P1_9GLOM</name>
<feature type="non-terminal residue" evidence="2">
    <location>
        <position position="1"/>
    </location>
</feature>
<accession>A0A9N9I0P1</accession>
<dbReference type="EMBL" id="CAJVQA010012199">
    <property type="protein sequence ID" value="CAG8714473.1"/>
    <property type="molecule type" value="Genomic_DNA"/>
</dbReference>
<feature type="compositionally biased region" description="Polar residues" evidence="1">
    <location>
        <begin position="1"/>
        <end position="12"/>
    </location>
</feature>